<name>A0A0F9S0X4_9ZZZZ</name>
<dbReference type="AlphaFoldDB" id="A0A0F9S0X4"/>
<organism evidence="1">
    <name type="scientific">marine sediment metagenome</name>
    <dbReference type="NCBI Taxonomy" id="412755"/>
    <lineage>
        <taxon>unclassified sequences</taxon>
        <taxon>metagenomes</taxon>
        <taxon>ecological metagenomes</taxon>
    </lineage>
</organism>
<dbReference type="EMBL" id="LAZR01000625">
    <property type="protein sequence ID" value="KKN62405.1"/>
    <property type="molecule type" value="Genomic_DNA"/>
</dbReference>
<reference evidence="1" key="1">
    <citation type="journal article" date="2015" name="Nature">
        <title>Complex archaea that bridge the gap between prokaryotes and eukaryotes.</title>
        <authorList>
            <person name="Spang A."/>
            <person name="Saw J.H."/>
            <person name="Jorgensen S.L."/>
            <person name="Zaremba-Niedzwiedzka K."/>
            <person name="Martijn J."/>
            <person name="Lind A.E."/>
            <person name="van Eijk R."/>
            <person name="Schleper C."/>
            <person name="Guy L."/>
            <person name="Ettema T.J."/>
        </authorList>
    </citation>
    <scope>NUCLEOTIDE SEQUENCE</scope>
</reference>
<proteinExistence type="predicted"/>
<gene>
    <name evidence="1" type="ORF">LCGC14_0512010</name>
</gene>
<comment type="caution">
    <text evidence="1">The sequence shown here is derived from an EMBL/GenBank/DDBJ whole genome shotgun (WGS) entry which is preliminary data.</text>
</comment>
<accession>A0A0F9S0X4</accession>
<evidence type="ECO:0000313" key="1">
    <source>
        <dbReference type="EMBL" id="KKN62405.1"/>
    </source>
</evidence>
<protein>
    <submittedName>
        <fullName evidence="1">Uncharacterized protein</fullName>
    </submittedName>
</protein>
<sequence length="283" mass="33625">MLSAYSFAIGVEQKRFPYEASIKSALAIADEFCLICDPEYDNPEIFISIDPRVKLIETKIDFEWDFFSRLLTEARRTCSGDWCLLRPLDEVFHENDIDILDEEISDATDAGIEVIRLNRMDLTSYKRITYAKSKKSFMQYITQNKPYISHKTSDYMVATQEAELWNGKYLLKEYDEISYHDDRTKAWYCPNNFLNSKVPLWHYSYFNLSRKLQTNWSAYCRRIWGQNPGLTLSELETIFKEESIIDREYAKWAQKQQLDSGDWVKQELQHPAWVEDWVEEMII</sequence>